<dbReference type="Proteomes" id="UP001232063">
    <property type="component" value="Unassembled WGS sequence"/>
</dbReference>
<protein>
    <submittedName>
        <fullName evidence="3">Histidine kinase</fullName>
    </submittedName>
</protein>
<dbReference type="SUPFAM" id="SSF55874">
    <property type="entry name" value="ATPase domain of HSP90 chaperone/DNA topoisomerase II/histidine kinase"/>
    <property type="match status" value="1"/>
</dbReference>
<keyword evidence="3" id="KW-0808">Transferase</keyword>
<dbReference type="PANTHER" id="PTHR34220">
    <property type="entry name" value="SENSOR HISTIDINE KINASE YPDA"/>
    <property type="match status" value="1"/>
</dbReference>
<accession>A0AAE3R1M0</accession>
<dbReference type="EMBL" id="JASJOU010000003">
    <property type="protein sequence ID" value="MDJ1501440.1"/>
    <property type="molecule type" value="Genomic_DNA"/>
</dbReference>
<dbReference type="InterPro" id="IPR050640">
    <property type="entry name" value="Bact_2-comp_sensor_kinase"/>
</dbReference>
<organism evidence="3 4">
    <name type="scientific">Xanthocytophaga agilis</name>
    <dbReference type="NCBI Taxonomy" id="3048010"/>
    <lineage>
        <taxon>Bacteria</taxon>
        <taxon>Pseudomonadati</taxon>
        <taxon>Bacteroidota</taxon>
        <taxon>Cytophagia</taxon>
        <taxon>Cytophagales</taxon>
        <taxon>Rhodocytophagaceae</taxon>
        <taxon>Xanthocytophaga</taxon>
    </lineage>
</organism>
<feature type="transmembrane region" description="Helical" evidence="1">
    <location>
        <begin position="118"/>
        <end position="136"/>
    </location>
</feature>
<feature type="transmembrane region" description="Helical" evidence="1">
    <location>
        <begin position="43"/>
        <end position="62"/>
    </location>
</feature>
<dbReference type="GO" id="GO:0016020">
    <property type="term" value="C:membrane"/>
    <property type="evidence" value="ECO:0007669"/>
    <property type="project" value="InterPro"/>
</dbReference>
<keyword evidence="1" id="KW-1133">Transmembrane helix</keyword>
<keyword evidence="3" id="KW-0418">Kinase</keyword>
<dbReference type="Pfam" id="PF06580">
    <property type="entry name" value="His_kinase"/>
    <property type="match status" value="1"/>
</dbReference>
<evidence type="ECO:0000313" key="3">
    <source>
        <dbReference type="EMBL" id="MDJ1501440.1"/>
    </source>
</evidence>
<sequence length="345" mass="39573">MQLVPLSDRRITVLFLISWILLASIQVYSILNAGFTWKDALTDAVTTNILLFITCLIVSNSLRYYRPATRTTIYLLSICLIYTSIALVINHHLLVYLLDNRSDYLTFVSQTLPLRSGVAFLIICWMTFVNVLWQSLQERMEEDKRKADTETLAREAELFKLRQQLQPHFLFNSLNSISALIGSRPGEARQMIYQLSDFLRGTLKKEENQWVSLAEELQHLQLYLSIEKVRFGHRLNTEIECIPECSALQLPPLLLQPIVENAIKFGLYDVIGTVTITIKASVIDNILEIEVKNPFDPETTPPRSGTGFGLSSIKRRLYLLFARNDLLQTHTTQNIFTTLIRIPQP</sequence>
<dbReference type="GO" id="GO:0000155">
    <property type="term" value="F:phosphorelay sensor kinase activity"/>
    <property type="evidence" value="ECO:0007669"/>
    <property type="project" value="InterPro"/>
</dbReference>
<dbReference type="PANTHER" id="PTHR34220:SF7">
    <property type="entry name" value="SENSOR HISTIDINE KINASE YPDA"/>
    <property type="match status" value="1"/>
</dbReference>
<keyword evidence="4" id="KW-1185">Reference proteome</keyword>
<evidence type="ECO:0000256" key="1">
    <source>
        <dbReference type="SAM" id="Phobius"/>
    </source>
</evidence>
<keyword evidence="1" id="KW-0472">Membrane</keyword>
<evidence type="ECO:0000313" key="4">
    <source>
        <dbReference type="Proteomes" id="UP001232063"/>
    </source>
</evidence>
<evidence type="ECO:0000259" key="2">
    <source>
        <dbReference type="Pfam" id="PF06580"/>
    </source>
</evidence>
<dbReference type="InterPro" id="IPR010559">
    <property type="entry name" value="Sig_transdc_His_kin_internal"/>
</dbReference>
<comment type="caution">
    <text evidence="3">The sequence shown here is derived from an EMBL/GenBank/DDBJ whole genome shotgun (WGS) entry which is preliminary data.</text>
</comment>
<name>A0AAE3R1M0_9BACT</name>
<gene>
    <name evidence="3" type="ORF">QNI22_12315</name>
</gene>
<dbReference type="Gene3D" id="3.30.565.10">
    <property type="entry name" value="Histidine kinase-like ATPase, C-terminal domain"/>
    <property type="match status" value="1"/>
</dbReference>
<dbReference type="RefSeq" id="WP_314510921.1">
    <property type="nucleotide sequence ID" value="NZ_JASJOU010000003.1"/>
</dbReference>
<proteinExistence type="predicted"/>
<feature type="transmembrane region" description="Helical" evidence="1">
    <location>
        <begin position="74"/>
        <end position="98"/>
    </location>
</feature>
<dbReference type="AlphaFoldDB" id="A0AAE3R1M0"/>
<feature type="domain" description="Signal transduction histidine kinase internal region" evidence="2">
    <location>
        <begin position="156"/>
        <end position="235"/>
    </location>
</feature>
<keyword evidence="1" id="KW-0812">Transmembrane</keyword>
<feature type="transmembrane region" description="Helical" evidence="1">
    <location>
        <begin position="12"/>
        <end position="31"/>
    </location>
</feature>
<dbReference type="InterPro" id="IPR036890">
    <property type="entry name" value="HATPase_C_sf"/>
</dbReference>
<reference evidence="3" key="1">
    <citation type="submission" date="2023-05" db="EMBL/GenBank/DDBJ databases">
        <authorList>
            <person name="Zhang X."/>
        </authorList>
    </citation>
    <scope>NUCLEOTIDE SEQUENCE</scope>
    <source>
        <strain evidence="3">BD1B2-1</strain>
    </source>
</reference>